<gene>
    <name evidence="8" type="ORF">OC846_001338</name>
</gene>
<evidence type="ECO:0000256" key="2">
    <source>
        <dbReference type="ARBA" id="ARBA00022737"/>
    </source>
</evidence>
<evidence type="ECO:0000256" key="6">
    <source>
        <dbReference type="SAM" id="MobiDB-lite"/>
    </source>
</evidence>
<keyword evidence="4" id="KW-0862">Zinc</keyword>
<dbReference type="GO" id="GO:0000978">
    <property type="term" value="F:RNA polymerase II cis-regulatory region sequence-specific DNA binding"/>
    <property type="evidence" value="ECO:0007669"/>
    <property type="project" value="TreeGrafter"/>
</dbReference>
<reference evidence="8" key="1">
    <citation type="journal article" date="2023" name="PhytoFront">
        <title>Draft Genome Resources of Seven Strains of Tilletia horrida, Causal Agent of Kernel Smut of Rice.</title>
        <authorList>
            <person name="Khanal S."/>
            <person name="Antony Babu S."/>
            <person name="Zhou X.G."/>
        </authorList>
    </citation>
    <scope>NUCLEOTIDE SEQUENCE</scope>
    <source>
        <strain evidence="8">TX6</strain>
    </source>
</reference>
<feature type="compositionally biased region" description="Low complexity" evidence="6">
    <location>
        <begin position="242"/>
        <end position="251"/>
    </location>
</feature>
<dbReference type="PROSITE" id="PS50157">
    <property type="entry name" value="ZINC_FINGER_C2H2_2"/>
    <property type="match status" value="1"/>
</dbReference>
<feature type="compositionally biased region" description="Low complexity" evidence="6">
    <location>
        <begin position="275"/>
        <end position="287"/>
    </location>
</feature>
<evidence type="ECO:0000256" key="5">
    <source>
        <dbReference type="PROSITE-ProRule" id="PRU00042"/>
    </source>
</evidence>
<dbReference type="InterPro" id="IPR050329">
    <property type="entry name" value="GLI_C2H2-zinc-finger"/>
</dbReference>
<feature type="domain" description="C2H2-type" evidence="7">
    <location>
        <begin position="87"/>
        <end position="122"/>
    </location>
</feature>
<dbReference type="GO" id="GO:0045944">
    <property type="term" value="P:positive regulation of transcription by RNA polymerase II"/>
    <property type="evidence" value="ECO:0007669"/>
    <property type="project" value="UniProtKB-ARBA"/>
</dbReference>
<keyword evidence="2" id="KW-0677">Repeat</keyword>
<keyword evidence="3 5" id="KW-0863">Zinc-finger</keyword>
<keyword evidence="9" id="KW-1185">Reference proteome</keyword>
<dbReference type="EMBL" id="JAPDMZ010000019">
    <property type="protein sequence ID" value="KAK0556119.1"/>
    <property type="molecule type" value="Genomic_DNA"/>
</dbReference>
<evidence type="ECO:0000256" key="1">
    <source>
        <dbReference type="ARBA" id="ARBA00022723"/>
    </source>
</evidence>
<dbReference type="SUPFAM" id="SSF57667">
    <property type="entry name" value="beta-beta-alpha zinc fingers"/>
    <property type="match status" value="1"/>
</dbReference>
<evidence type="ECO:0000256" key="4">
    <source>
        <dbReference type="ARBA" id="ARBA00022833"/>
    </source>
</evidence>
<keyword evidence="1" id="KW-0479">Metal-binding</keyword>
<feature type="compositionally biased region" description="Acidic residues" evidence="6">
    <location>
        <begin position="54"/>
        <end position="67"/>
    </location>
</feature>
<sequence>MREVHPPRCPHSECRNPQTGLGRAFKSADGLKAHLKRHEEREALLAAQEKAQSEDDNEADLDEDEEGAQNSGTPNTHGDPNKTGYRFACTNALPDGTVCHKRFKTSRALDSHRRVFHLGERRFQCTRGCGKRFGYKHTQERHEAAGKCAPVYDPPVETPNSEMDDDYFREEGGAVPQRDSARGESAHTRSVPPILLSGTSPVLSKATSSIVKAAAGKLMDLPTRKTKTHMDRARGTDAYQHPSASSPSASTPSLFQLLIGEGYAPSADATAAAVGTSSSAVTQSSGAKRAREDETPDDNDQAHDSQVKRRRKTRERNLACPWRRIVELGRAAKELESSGASGNGEALSDGTEDEPEVEAADAGDAPDCAFRFSRMYDLRRHVLSKHGVDLTRFDKQALSAIMAEQ</sequence>
<dbReference type="Gene3D" id="3.30.160.60">
    <property type="entry name" value="Classic Zinc Finger"/>
    <property type="match status" value="1"/>
</dbReference>
<dbReference type="GO" id="GO:0005634">
    <property type="term" value="C:nucleus"/>
    <property type="evidence" value="ECO:0007669"/>
    <property type="project" value="UniProtKB-ARBA"/>
</dbReference>
<feature type="compositionally biased region" description="Basic and acidic residues" evidence="6">
    <location>
        <begin position="29"/>
        <end position="43"/>
    </location>
</feature>
<evidence type="ECO:0000256" key="3">
    <source>
        <dbReference type="ARBA" id="ARBA00022771"/>
    </source>
</evidence>
<dbReference type="PANTHER" id="PTHR19818">
    <property type="entry name" value="ZINC FINGER PROTEIN ZIC AND GLI"/>
    <property type="match status" value="1"/>
</dbReference>
<comment type="caution">
    <text evidence="8">The sequence shown here is derived from an EMBL/GenBank/DDBJ whole genome shotgun (WGS) entry which is preliminary data.</text>
</comment>
<feature type="compositionally biased region" description="Basic and acidic residues" evidence="6">
    <location>
        <begin position="1"/>
        <end position="14"/>
    </location>
</feature>
<dbReference type="Proteomes" id="UP001176517">
    <property type="component" value="Unassembled WGS sequence"/>
</dbReference>
<name>A0AAN6GU15_9BASI</name>
<feature type="region of interest" description="Disordered" evidence="6">
    <location>
        <begin position="173"/>
        <end position="199"/>
    </location>
</feature>
<organism evidence="8 9">
    <name type="scientific">Tilletia horrida</name>
    <dbReference type="NCBI Taxonomy" id="155126"/>
    <lineage>
        <taxon>Eukaryota</taxon>
        <taxon>Fungi</taxon>
        <taxon>Dikarya</taxon>
        <taxon>Basidiomycota</taxon>
        <taxon>Ustilaginomycotina</taxon>
        <taxon>Exobasidiomycetes</taxon>
        <taxon>Tilletiales</taxon>
        <taxon>Tilletiaceae</taxon>
        <taxon>Tilletia</taxon>
    </lineage>
</organism>
<dbReference type="GO" id="GO:0008270">
    <property type="term" value="F:zinc ion binding"/>
    <property type="evidence" value="ECO:0007669"/>
    <property type="project" value="UniProtKB-KW"/>
</dbReference>
<feature type="region of interest" description="Disordered" evidence="6">
    <location>
        <begin position="221"/>
        <end position="251"/>
    </location>
</feature>
<accession>A0AAN6GU15</accession>
<feature type="region of interest" description="Disordered" evidence="6">
    <location>
        <begin position="1"/>
        <end position="83"/>
    </location>
</feature>
<protein>
    <recommendedName>
        <fullName evidence="7">C2H2-type domain-containing protein</fullName>
    </recommendedName>
</protein>
<feature type="compositionally biased region" description="Acidic residues" evidence="6">
    <location>
        <begin position="350"/>
        <end position="361"/>
    </location>
</feature>
<feature type="region of interest" description="Disordered" evidence="6">
    <location>
        <begin position="335"/>
        <end position="364"/>
    </location>
</feature>
<feature type="region of interest" description="Disordered" evidence="6">
    <location>
        <begin position="275"/>
        <end position="315"/>
    </location>
</feature>
<evidence type="ECO:0000313" key="8">
    <source>
        <dbReference type="EMBL" id="KAK0556119.1"/>
    </source>
</evidence>
<dbReference type="AlphaFoldDB" id="A0AAN6GU15"/>
<dbReference type="PANTHER" id="PTHR19818:SF139">
    <property type="entry name" value="PAIR-RULE PROTEIN ODD-PAIRED"/>
    <property type="match status" value="1"/>
</dbReference>
<dbReference type="InterPro" id="IPR036236">
    <property type="entry name" value="Znf_C2H2_sf"/>
</dbReference>
<evidence type="ECO:0000259" key="7">
    <source>
        <dbReference type="PROSITE" id="PS50157"/>
    </source>
</evidence>
<dbReference type="GO" id="GO:0000981">
    <property type="term" value="F:DNA-binding transcription factor activity, RNA polymerase II-specific"/>
    <property type="evidence" value="ECO:0007669"/>
    <property type="project" value="TreeGrafter"/>
</dbReference>
<dbReference type="InterPro" id="IPR013087">
    <property type="entry name" value="Znf_C2H2_type"/>
</dbReference>
<proteinExistence type="predicted"/>
<feature type="compositionally biased region" description="Polar residues" evidence="6">
    <location>
        <begin position="68"/>
        <end position="78"/>
    </location>
</feature>
<evidence type="ECO:0000313" key="9">
    <source>
        <dbReference type="Proteomes" id="UP001176517"/>
    </source>
</evidence>